<keyword evidence="8" id="KW-0800">Toxin</keyword>
<dbReference type="EC" id="3.1.-.-" evidence="8"/>
<feature type="binding site" evidence="8">
    <location>
        <position position="104"/>
    </location>
    <ligand>
        <name>Mg(2+)</name>
        <dbReference type="ChEBI" id="CHEBI:18420"/>
    </ligand>
</feature>
<evidence type="ECO:0000259" key="9">
    <source>
        <dbReference type="Pfam" id="PF01850"/>
    </source>
</evidence>
<dbReference type="Proteomes" id="UP000662185">
    <property type="component" value="Unassembled WGS sequence"/>
</dbReference>
<evidence type="ECO:0000256" key="3">
    <source>
        <dbReference type="ARBA" id="ARBA00022722"/>
    </source>
</evidence>
<evidence type="ECO:0000313" key="10">
    <source>
        <dbReference type="EMBL" id="MBD2294500.1"/>
    </source>
</evidence>
<comment type="function">
    <text evidence="8">Toxic component of a toxin-antitoxin (TA) system. An RNase.</text>
</comment>
<feature type="binding site" evidence="8">
    <location>
        <position position="5"/>
    </location>
    <ligand>
        <name>Mg(2+)</name>
        <dbReference type="ChEBI" id="CHEBI:18420"/>
    </ligand>
</feature>
<dbReference type="PANTHER" id="PTHR33653:SF1">
    <property type="entry name" value="RIBONUCLEASE VAPC2"/>
    <property type="match status" value="1"/>
</dbReference>
<dbReference type="CDD" id="cd18731">
    <property type="entry name" value="PIN_NgFitB-like"/>
    <property type="match status" value="1"/>
</dbReference>
<dbReference type="GO" id="GO:0004540">
    <property type="term" value="F:RNA nuclease activity"/>
    <property type="evidence" value="ECO:0007669"/>
    <property type="project" value="InterPro"/>
</dbReference>
<dbReference type="InterPro" id="IPR002716">
    <property type="entry name" value="PIN_dom"/>
</dbReference>
<name>A0A927A2G5_9NOST</name>
<keyword evidence="11" id="KW-1185">Reference proteome</keyword>
<evidence type="ECO:0000256" key="2">
    <source>
        <dbReference type="ARBA" id="ARBA00022649"/>
    </source>
</evidence>
<comment type="similarity">
    <text evidence="7 8">Belongs to the PINc/VapC protein family.</text>
</comment>
<keyword evidence="2 8" id="KW-1277">Toxin-antitoxin system</keyword>
<dbReference type="Pfam" id="PF01850">
    <property type="entry name" value="PIN"/>
    <property type="match status" value="1"/>
</dbReference>
<dbReference type="HAMAP" id="MF_00265">
    <property type="entry name" value="VapC_Nob1"/>
    <property type="match status" value="1"/>
</dbReference>
<evidence type="ECO:0000256" key="6">
    <source>
        <dbReference type="ARBA" id="ARBA00022842"/>
    </source>
</evidence>
<protein>
    <recommendedName>
        <fullName evidence="8">Ribonuclease VapC</fullName>
        <shortName evidence="8">RNase VapC</shortName>
        <ecNumber evidence="8">3.1.-.-</ecNumber>
    </recommendedName>
    <alternativeName>
        <fullName evidence="8">Toxin VapC</fullName>
    </alternativeName>
</protein>
<proteinExistence type="inferred from homology"/>
<dbReference type="GO" id="GO:0090729">
    <property type="term" value="F:toxin activity"/>
    <property type="evidence" value="ECO:0007669"/>
    <property type="project" value="UniProtKB-KW"/>
</dbReference>
<keyword evidence="4 8" id="KW-0479">Metal-binding</keyword>
<accession>A0A927A2G5</accession>
<dbReference type="InterPro" id="IPR029060">
    <property type="entry name" value="PIN-like_dom_sf"/>
</dbReference>
<comment type="caution">
    <text evidence="10">The sequence shown here is derived from an EMBL/GenBank/DDBJ whole genome shotgun (WGS) entry which is preliminary data.</text>
</comment>
<feature type="domain" description="PIN" evidence="9">
    <location>
        <begin position="2"/>
        <end position="122"/>
    </location>
</feature>
<keyword evidence="3 8" id="KW-0540">Nuclease</keyword>
<evidence type="ECO:0000313" key="11">
    <source>
        <dbReference type="Proteomes" id="UP000662185"/>
    </source>
</evidence>
<evidence type="ECO:0000256" key="7">
    <source>
        <dbReference type="ARBA" id="ARBA00038093"/>
    </source>
</evidence>
<dbReference type="PANTHER" id="PTHR33653">
    <property type="entry name" value="RIBONUCLEASE VAPC2"/>
    <property type="match status" value="1"/>
</dbReference>
<evidence type="ECO:0000256" key="1">
    <source>
        <dbReference type="ARBA" id="ARBA00001946"/>
    </source>
</evidence>
<organism evidence="10 11">
    <name type="scientific">Anabaena sphaerica FACHB-251</name>
    <dbReference type="NCBI Taxonomy" id="2692883"/>
    <lineage>
        <taxon>Bacteria</taxon>
        <taxon>Bacillati</taxon>
        <taxon>Cyanobacteriota</taxon>
        <taxon>Cyanophyceae</taxon>
        <taxon>Nostocales</taxon>
        <taxon>Nostocaceae</taxon>
        <taxon>Anabaena</taxon>
    </lineage>
</organism>
<evidence type="ECO:0000256" key="8">
    <source>
        <dbReference type="HAMAP-Rule" id="MF_00265"/>
    </source>
</evidence>
<dbReference type="InterPro" id="IPR050556">
    <property type="entry name" value="Type_II_TA_system_RNase"/>
</dbReference>
<gene>
    <name evidence="8" type="primary">vapC</name>
    <name evidence="10" type="ORF">H6G06_13690</name>
</gene>
<dbReference type="AlphaFoldDB" id="A0A927A2G5"/>
<evidence type="ECO:0000256" key="4">
    <source>
        <dbReference type="ARBA" id="ARBA00022723"/>
    </source>
</evidence>
<evidence type="ECO:0000256" key="5">
    <source>
        <dbReference type="ARBA" id="ARBA00022801"/>
    </source>
</evidence>
<dbReference type="SUPFAM" id="SSF88723">
    <property type="entry name" value="PIN domain-like"/>
    <property type="match status" value="1"/>
</dbReference>
<keyword evidence="5 8" id="KW-0378">Hydrolase</keyword>
<dbReference type="InterPro" id="IPR022907">
    <property type="entry name" value="VapC_family"/>
</dbReference>
<dbReference type="Gene3D" id="3.40.50.1010">
    <property type="entry name" value="5'-nuclease"/>
    <property type="match status" value="1"/>
</dbReference>
<dbReference type="EMBL" id="JACJQU010000006">
    <property type="protein sequence ID" value="MBD2294500.1"/>
    <property type="molecule type" value="Genomic_DNA"/>
</dbReference>
<dbReference type="GO" id="GO:0016787">
    <property type="term" value="F:hydrolase activity"/>
    <property type="evidence" value="ECO:0007669"/>
    <property type="project" value="UniProtKB-KW"/>
</dbReference>
<dbReference type="GO" id="GO:0000287">
    <property type="term" value="F:magnesium ion binding"/>
    <property type="evidence" value="ECO:0007669"/>
    <property type="project" value="UniProtKB-UniRule"/>
</dbReference>
<sequence length="145" mass="16195">MIILDTNLLSELMKPKKSEAVRNWTNQQPLMSLFTTTITQAEILYGITLLAEGKRRDELAQAAQLMFSEDFAGRILPFDQNAAVAFANIASQRRKNGTPISQADAQIAAICYIHRATIATRNVSDFKGCGINIINPWEYKSIMET</sequence>
<reference evidence="11" key="1">
    <citation type="journal article" date="2020" name="ISME J.">
        <title>Comparative genomics reveals insights into cyanobacterial evolution and habitat adaptation.</title>
        <authorList>
            <person name="Chen M.Y."/>
            <person name="Teng W.K."/>
            <person name="Zhao L."/>
            <person name="Hu C.X."/>
            <person name="Zhou Y.K."/>
            <person name="Han B.P."/>
            <person name="Song L.R."/>
            <person name="Shu W.S."/>
        </authorList>
    </citation>
    <scope>NUCLEOTIDE SEQUENCE [LARGE SCALE GENOMIC DNA]</scope>
    <source>
        <strain evidence="11">FACHB-251</strain>
    </source>
</reference>
<keyword evidence="6 8" id="KW-0460">Magnesium</keyword>
<comment type="cofactor">
    <cofactor evidence="1 8">
        <name>Mg(2+)</name>
        <dbReference type="ChEBI" id="CHEBI:18420"/>
    </cofactor>
</comment>
<dbReference type="RefSeq" id="WP_190560915.1">
    <property type="nucleotide sequence ID" value="NZ_JACJQU010000006.1"/>
</dbReference>